<dbReference type="PROSITE" id="PS50152">
    <property type="entry name" value="25A_SYNTH_3"/>
    <property type="match status" value="1"/>
</dbReference>
<feature type="compositionally biased region" description="Acidic residues" evidence="7">
    <location>
        <begin position="366"/>
        <end position="387"/>
    </location>
</feature>
<dbReference type="InterPro" id="IPR043519">
    <property type="entry name" value="NT_sf"/>
</dbReference>
<protein>
    <submittedName>
        <fullName evidence="9">Interleukin enhancer binding factor</fullName>
    </submittedName>
</protein>
<dbReference type="GO" id="GO:0003677">
    <property type="term" value="F:DNA binding"/>
    <property type="evidence" value="ECO:0007669"/>
    <property type="project" value="UniProtKB-KW"/>
</dbReference>
<dbReference type="InterPro" id="IPR049402">
    <property type="entry name" value="DZF_dom_C"/>
</dbReference>
<dbReference type="GO" id="GO:0003725">
    <property type="term" value="F:double-stranded RNA binding"/>
    <property type="evidence" value="ECO:0007669"/>
    <property type="project" value="TreeGrafter"/>
</dbReference>
<dbReference type="InterPro" id="IPR006561">
    <property type="entry name" value="DZF_dom"/>
</dbReference>
<dbReference type="FunFam" id="3.30.460.10:FF:000058">
    <property type="entry name" value="Interleukin enhancer-binding factor 2"/>
    <property type="match status" value="1"/>
</dbReference>
<dbReference type="GO" id="GO:0071013">
    <property type="term" value="C:catalytic step 2 spliceosome"/>
    <property type="evidence" value="ECO:0007669"/>
    <property type="project" value="TreeGrafter"/>
</dbReference>
<dbReference type="GO" id="GO:0045893">
    <property type="term" value="P:positive regulation of DNA-templated transcription"/>
    <property type="evidence" value="ECO:0007669"/>
    <property type="project" value="TreeGrafter"/>
</dbReference>
<proteinExistence type="evidence at transcript level"/>
<feature type="compositionally biased region" description="Gly residues" evidence="7">
    <location>
        <begin position="15"/>
        <end position="26"/>
    </location>
</feature>
<comment type="subcellular location">
    <subcellularLocation>
        <location evidence="1">Nucleus</location>
    </subcellularLocation>
</comment>
<dbReference type="SUPFAM" id="SSF81301">
    <property type="entry name" value="Nucleotidyltransferase"/>
    <property type="match status" value="1"/>
</dbReference>
<organism evidence="9">
    <name type="scientific">Isotomurus palustris</name>
    <dbReference type="NCBI Taxonomy" id="36144"/>
    <lineage>
        <taxon>Eukaryota</taxon>
        <taxon>Metazoa</taxon>
        <taxon>Ecdysozoa</taxon>
        <taxon>Arthropoda</taxon>
        <taxon>Hexapoda</taxon>
        <taxon>Collembola</taxon>
        <taxon>Entomobryomorpha</taxon>
        <taxon>Isotomoidea</taxon>
        <taxon>Isotomidae</taxon>
        <taxon>Isotominae</taxon>
        <taxon>Isotomurus</taxon>
    </lineage>
</organism>
<dbReference type="Pfam" id="PF20965">
    <property type="entry name" value="DZF_C"/>
    <property type="match status" value="1"/>
</dbReference>
<keyword evidence="5" id="KW-0804">Transcription</keyword>
<reference evidence="9" key="1">
    <citation type="journal article" date="2019" name="Sci. Rep.">
        <title>No signal of deleterious mutation accumulation in conserved gene sequences of extant asexual hexapods.</title>
        <authorList>
            <person name="Brandt A."/>
            <person name="Bast J."/>
            <person name="Scheu S."/>
            <person name="Meusemann K."/>
            <person name="Donath A."/>
            <person name="Schuette K."/>
            <person name="Machida R."/>
            <person name="Kraaijeveld K."/>
        </authorList>
    </citation>
    <scope>NUCLEOTIDE SEQUENCE</scope>
    <source>
        <strain evidence="9">OG3341</strain>
    </source>
</reference>
<evidence type="ECO:0000259" key="8">
    <source>
        <dbReference type="PROSITE" id="PS51703"/>
    </source>
</evidence>
<dbReference type="PANTHER" id="PTHR46447:SF1">
    <property type="entry name" value="INTERLEUKIN ENHANCER-BINDING FACTOR 2"/>
    <property type="match status" value="1"/>
</dbReference>
<evidence type="ECO:0000256" key="2">
    <source>
        <dbReference type="ARBA" id="ARBA00023015"/>
    </source>
</evidence>
<evidence type="ECO:0000256" key="1">
    <source>
        <dbReference type="ARBA" id="ARBA00004123"/>
    </source>
</evidence>
<dbReference type="Pfam" id="PF07528">
    <property type="entry name" value="DZF_N"/>
    <property type="match status" value="1"/>
</dbReference>
<evidence type="ECO:0000256" key="6">
    <source>
        <dbReference type="ARBA" id="ARBA00023242"/>
    </source>
</evidence>
<keyword evidence="4" id="KW-0010">Activator</keyword>
<name>A0A481SYU0_9HEXA</name>
<dbReference type="InterPro" id="IPR049401">
    <property type="entry name" value="DZF_dom_N"/>
</dbReference>
<evidence type="ECO:0000256" key="5">
    <source>
        <dbReference type="ARBA" id="ARBA00023163"/>
    </source>
</evidence>
<dbReference type="Gene3D" id="1.10.1410.40">
    <property type="match status" value="1"/>
</dbReference>
<accession>A0A481SYU0</accession>
<evidence type="ECO:0000256" key="7">
    <source>
        <dbReference type="SAM" id="MobiDB-lite"/>
    </source>
</evidence>
<dbReference type="AlphaFoldDB" id="A0A481SYU0"/>
<dbReference type="InterPro" id="IPR052134">
    <property type="entry name" value="ILF2"/>
</dbReference>
<evidence type="ECO:0000256" key="4">
    <source>
        <dbReference type="ARBA" id="ARBA00023159"/>
    </source>
</evidence>
<dbReference type="EMBL" id="MH799781">
    <property type="protein sequence ID" value="QBH73940.1"/>
    <property type="molecule type" value="mRNA"/>
</dbReference>
<keyword evidence="6" id="KW-0539">Nucleus</keyword>
<dbReference type="PANTHER" id="PTHR46447">
    <property type="entry name" value="INTERLEUKIN ENHANCER-BINDING FACTOR"/>
    <property type="match status" value="1"/>
</dbReference>
<keyword evidence="2" id="KW-0805">Transcription regulation</keyword>
<keyword evidence="3" id="KW-0238">DNA-binding</keyword>
<feature type="domain" description="DZF" evidence="8">
    <location>
        <begin position="49"/>
        <end position="373"/>
    </location>
</feature>
<dbReference type="Gene3D" id="3.30.460.10">
    <property type="entry name" value="Beta Polymerase, domain 2"/>
    <property type="match status" value="1"/>
</dbReference>
<sequence>MRGGMRGGRPRRGRGGGAPGLGLGGPVGGGQMRLQNAGKIPFDLTYFDDIFPRVGPVPDDSTLNAMILKRNSDISPSTDEIQIVQNLVTRVVGIIETLILTPGAFDACQVDEVRQIGSFKQGTILAGHKTADFVVILRTLPTKEAVEALCTRISEELKQTECVRTTITPRGFDITSVQACVRILITTVPHNFRKLDADLHLDSKLMNEAWQAIRHSRWFEENAHNSTIKVLIRILRDMRQRYSGFQSLATWMLDLLAHYATLNNPTRQALPVNVAFRRTLSLMSGGMYLPGYAGTNIRGHSLTYEEEDAATSTAQTLLRILSHGGYKYVLGLEIPPNDIITSPTVIDGVVISPLEKVYEAMPEDEKIYDEEEANEDDEGDANMEPEN</sequence>
<dbReference type="PROSITE" id="PS51703">
    <property type="entry name" value="DZF"/>
    <property type="match status" value="1"/>
</dbReference>
<evidence type="ECO:0000313" key="9">
    <source>
        <dbReference type="EMBL" id="QBH73940.1"/>
    </source>
</evidence>
<feature type="region of interest" description="Disordered" evidence="7">
    <location>
        <begin position="1"/>
        <end position="26"/>
    </location>
</feature>
<dbReference type="SMART" id="SM00572">
    <property type="entry name" value="DZF"/>
    <property type="match status" value="1"/>
</dbReference>
<feature type="region of interest" description="Disordered" evidence="7">
    <location>
        <begin position="361"/>
        <end position="387"/>
    </location>
</feature>
<evidence type="ECO:0000256" key="3">
    <source>
        <dbReference type="ARBA" id="ARBA00023125"/>
    </source>
</evidence>